<dbReference type="OrthoDB" id="5092680at2759"/>
<proteinExistence type="predicted"/>
<protein>
    <submittedName>
        <fullName evidence="2">Uncharacterized protein</fullName>
    </submittedName>
</protein>
<reference evidence="2 3" key="1">
    <citation type="submission" date="2017-06" db="EMBL/GenBank/DDBJ databases">
        <title>Genome of Fusarium nygamai isolate CS10214.</title>
        <authorList>
            <person name="Gardiner D.M."/>
            <person name="Obanor F."/>
            <person name="Kazan K."/>
        </authorList>
    </citation>
    <scope>NUCLEOTIDE SEQUENCE [LARGE SCALE GENOMIC DNA]</scope>
    <source>
        <strain evidence="2 3">CS10214</strain>
    </source>
</reference>
<dbReference type="Proteomes" id="UP000236664">
    <property type="component" value="Unassembled WGS sequence"/>
</dbReference>
<evidence type="ECO:0000256" key="1">
    <source>
        <dbReference type="SAM" id="Coils"/>
    </source>
</evidence>
<evidence type="ECO:0000313" key="2">
    <source>
        <dbReference type="EMBL" id="PNP84962.1"/>
    </source>
</evidence>
<accession>A0A2K0WRP9</accession>
<comment type="caution">
    <text evidence="2">The sequence shown here is derived from an EMBL/GenBank/DDBJ whole genome shotgun (WGS) entry which is preliminary data.</text>
</comment>
<keyword evidence="3" id="KW-1185">Reference proteome</keyword>
<name>A0A2K0WRP9_GIBNY</name>
<keyword evidence="1" id="KW-0175">Coiled coil</keyword>
<feature type="coiled-coil region" evidence="1">
    <location>
        <begin position="21"/>
        <end position="211"/>
    </location>
</feature>
<sequence length="309" mass="36218">MNTFMTPALGLRFRFSPNITIRAFEAKVKLQKANLDDIKEESQQQQDEIKALKAKEKSDQLQYAAKISELKRENSVKAAKIDQLEKAETCEVSGVKANFSFLQSKLTRAESEYKDKIEELSAKHLKQKVKMRDYIKELQSQKEDQVTEIETLRDHLRDKEKLISQLLQASQAKDSSWETQSHRIALLEIQVETLEADKQRHESRSQELETKYSVEAFRREKLQQQLKLNRYDVDRVHEIAQSLEFHFNSTYVRFSGDNKLHTKAELEEAYMEAQRLQDKRRALALARRMRIQEENDRDGNAYSEEESCG</sequence>
<organism evidence="2 3">
    <name type="scientific">Gibberella nygamai</name>
    <name type="common">Bean root rot disease fungus</name>
    <name type="synonym">Fusarium nygamai</name>
    <dbReference type="NCBI Taxonomy" id="42673"/>
    <lineage>
        <taxon>Eukaryota</taxon>
        <taxon>Fungi</taxon>
        <taxon>Dikarya</taxon>
        <taxon>Ascomycota</taxon>
        <taxon>Pezizomycotina</taxon>
        <taxon>Sordariomycetes</taxon>
        <taxon>Hypocreomycetidae</taxon>
        <taxon>Hypocreales</taxon>
        <taxon>Nectriaceae</taxon>
        <taxon>Fusarium</taxon>
        <taxon>Fusarium fujikuroi species complex</taxon>
    </lineage>
</organism>
<gene>
    <name evidence="2" type="ORF">FNYG_01659</name>
</gene>
<dbReference type="EMBL" id="MTQA01000036">
    <property type="protein sequence ID" value="PNP84962.1"/>
    <property type="molecule type" value="Genomic_DNA"/>
</dbReference>
<feature type="coiled-coil region" evidence="1">
    <location>
        <begin position="259"/>
        <end position="286"/>
    </location>
</feature>
<dbReference type="AlphaFoldDB" id="A0A2K0WRP9"/>
<evidence type="ECO:0000313" key="3">
    <source>
        <dbReference type="Proteomes" id="UP000236664"/>
    </source>
</evidence>